<name>A0AAD9X5R8_9ROSI</name>
<comment type="caution">
    <text evidence="2">The sequence shown here is derived from an EMBL/GenBank/DDBJ whole genome shotgun (WGS) entry which is preliminary data.</text>
</comment>
<keyword evidence="1" id="KW-0812">Transmembrane</keyword>
<keyword evidence="1" id="KW-1133">Transmembrane helix</keyword>
<dbReference type="PANTHER" id="PTHR47949:SF4">
    <property type="entry name" value="TYROSINE N-MONOOXYGENASE"/>
    <property type="match status" value="1"/>
</dbReference>
<organism evidence="2 3">
    <name type="scientific">Dipteronia dyeriana</name>
    <dbReference type="NCBI Taxonomy" id="168575"/>
    <lineage>
        <taxon>Eukaryota</taxon>
        <taxon>Viridiplantae</taxon>
        <taxon>Streptophyta</taxon>
        <taxon>Embryophyta</taxon>
        <taxon>Tracheophyta</taxon>
        <taxon>Spermatophyta</taxon>
        <taxon>Magnoliopsida</taxon>
        <taxon>eudicotyledons</taxon>
        <taxon>Gunneridae</taxon>
        <taxon>Pentapetalae</taxon>
        <taxon>rosids</taxon>
        <taxon>malvids</taxon>
        <taxon>Sapindales</taxon>
        <taxon>Sapindaceae</taxon>
        <taxon>Hippocastanoideae</taxon>
        <taxon>Acereae</taxon>
        <taxon>Dipteronia</taxon>
    </lineage>
</organism>
<proteinExistence type="predicted"/>
<evidence type="ECO:0000313" key="3">
    <source>
        <dbReference type="Proteomes" id="UP001280121"/>
    </source>
</evidence>
<dbReference type="InterPro" id="IPR051382">
    <property type="entry name" value="CYP450_AA/FA_Hydroxylases"/>
</dbReference>
<dbReference type="EMBL" id="JANJYI010000004">
    <property type="protein sequence ID" value="KAK2653294.1"/>
    <property type="molecule type" value="Genomic_DNA"/>
</dbReference>
<feature type="transmembrane region" description="Helical" evidence="1">
    <location>
        <begin position="247"/>
        <end position="275"/>
    </location>
</feature>
<evidence type="ECO:0000256" key="1">
    <source>
        <dbReference type="SAM" id="Phobius"/>
    </source>
</evidence>
<dbReference type="InterPro" id="IPR044730">
    <property type="entry name" value="RNase_H-like_dom_plant"/>
</dbReference>
<sequence>MWTDPTRGMPGPAGIGGILRNSPGKFLCLFSFFVGMQDSNTAELLAIQKPGIFVPPVLCRLIARLILTTNSLVDSLVKSGSNVSEDRLEWWAPFNKKTTALDKQWKILTTSVVSPVKHRLFYVKKTKEADIWFVMYIIRSYFGLAETLSLTGRATEVQAGASYLREDGSEVVLTEYDLRFISFCTGRRVTLRISMTLMLFARLLQGFTRIAPPNKTKIDFSEAEDSLALAKPLIAGAKPRQSPPFSVVLLALFLVGLCFCGALAVVVGCSCLFALPFVAI</sequence>
<gene>
    <name evidence="2" type="ORF">Ddye_013150</name>
</gene>
<dbReference type="CDD" id="cd06222">
    <property type="entry name" value="RNase_H_like"/>
    <property type="match status" value="1"/>
</dbReference>
<dbReference type="AlphaFoldDB" id="A0AAD9X5R8"/>
<keyword evidence="1" id="KW-0472">Membrane</keyword>
<reference evidence="2" key="1">
    <citation type="journal article" date="2023" name="Plant J.">
        <title>Genome sequences and population genomics provide insights into the demographic history, inbreeding, and mutation load of two 'living fossil' tree species of Dipteronia.</title>
        <authorList>
            <person name="Feng Y."/>
            <person name="Comes H.P."/>
            <person name="Chen J."/>
            <person name="Zhu S."/>
            <person name="Lu R."/>
            <person name="Zhang X."/>
            <person name="Li P."/>
            <person name="Qiu J."/>
            <person name="Olsen K.M."/>
            <person name="Qiu Y."/>
        </authorList>
    </citation>
    <scope>NUCLEOTIDE SEQUENCE</scope>
    <source>
        <strain evidence="2">KIB01</strain>
    </source>
</reference>
<keyword evidence="3" id="KW-1185">Reference proteome</keyword>
<dbReference type="PANTHER" id="PTHR47949">
    <property type="entry name" value="CYTOCHROME P450 703A2-RELATED-RELATED"/>
    <property type="match status" value="1"/>
</dbReference>
<accession>A0AAD9X5R8</accession>
<protein>
    <submittedName>
        <fullName evidence="2">Uncharacterized protein</fullName>
    </submittedName>
</protein>
<dbReference type="Proteomes" id="UP001280121">
    <property type="component" value="Unassembled WGS sequence"/>
</dbReference>
<evidence type="ECO:0000313" key="2">
    <source>
        <dbReference type="EMBL" id="KAK2653294.1"/>
    </source>
</evidence>